<dbReference type="Pfam" id="PF06060">
    <property type="entry name" value="Mesothelin"/>
    <property type="match status" value="2"/>
</dbReference>
<proteinExistence type="inferred from homology"/>
<keyword evidence="6" id="KW-0964">Secreted</keyword>
<evidence type="ECO:0000256" key="7">
    <source>
        <dbReference type="ARBA" id="ARBA00022553"/>
    </source>
</evidence>
<evidence type="ECO:0000256" key="6">
    <source>
        <dbReference type="ARBA" id="ARBA00022525"/>
    </source>
</evidence>
<organism evidence="21 22">
    <name type="scientific">Callorhinus ursinus</name>
    <name type="common">Northern fur seal</name>
    <dbReference type="NCBI Taxonomy" id="34884"/>
    <lineage>
        <taxon>Eukaryota</taxon>
        <taxon>Metazoa</taxon>
        <taxon>Chordata</taxon>
        <taxon>Craniata</taxon>
        <taxon>Vertebrata</taxon>
        <taxon>Euteleostomi</taxon>
        <taxon>Mammalia</taxon>
        <taxon>Eutheria</taxon>
        <taxon>Laurasiatheria</taxon>
        <taxon>Carnivora</taxon>
        <taxon>Caniformia</taxon>
        <taxon>Pinnipedia</taxon>
        <taxon>Otariidae</taxon>
        <taxon>Callorhinus</taxon>
    </lineage>
</organism>
<dbReference type="GO" id="GO:0007160">
    <property type="term" value="P:cell-matrix adhesion"/>
    <property type="evidence" value="ECO:0007669"/>
    <property type="project" value="TreeGrafter"/>
</dbReference>
<dbReference type="CTD" id="10232"/>
<evidence type="ECO:0000313" key="21">
    <source>
        <dbReference type="Proteomes" id="UP000286641"/>
    </source>
</evidence>
<dbReference type="GO" id="GO:0005576">
    <property type="term" value="C:extracellular region"/>
    <property type="evidence" value="ECO:0007669"/>
    <property type="project" value="UniProtKB-SubCell"/>
</dbReference>
<keyword evidence="10" id="KW-0732">Signal</keyword>
<dbReference type="PANTHER" id="PTHR23412:SF6">
    <property type="entry name" value="MESOTHELIN"/>
    <property type="match status" value="1"/>
</dbReference>
<keyword evidence="9" id="KW-0165">Cleavage on pair of basic residues</keyword>
<protein>
    <recommendedName>
        <fullName evidence="19">Mesothelin</fullName>
    </recommendedName>
    <alternativeName>
        <fullName evidence="20">Pre-pro-megakaryocyte-potentiating factor</fullName>
    </alternativeName>
</protein>
<evidence type="ECO:0000256" key="9">
    <source>
        <dbReference type="ARBA" id="ARBA00022685"/>
    </source>
</evidence>
<evidence type="ECO:0000313" key="22">
    <source>
        <dbReference type="RefSeq" id="XP_025733644.1"/>
    </source>
</evidence>
<evidence type="ECO:0000256" key="12">
    <source>
        <dbReference type="ARBA" id="ARBA00023034"/>
    </source>
</evidence>
<dbReference type="GO" id="GO:0009986">
    <property type="term" value="C:cell surface"/>
    <property type="evidence" value="ECO:0007669"/>
    <property type="project" value="TreeGrafter"/>
</dbReference>
<evidence type="ECO:0000256" key="1">
    <source>
        <dbReference type="ARBA" id="ARBA00004555"/>
    </source>
</evidence>
<name>A0A3Q7PIU4_CALUR</name>
<keyword evidence="15" id="KW-0325">Glycoprotein</keyword>
<evidence type="ECO:0000256" key="11">
    <source>
        <dbReference type="ARBA" id="ARBA00022889"/>
    </source>
</evidence>
<dbReference type="PANTHER" id="PTHR23412">
    <property type="entry name" value="STEREOCILIN RELATED"/>
    <property type="match status" value="1"/>
</dbReference>
<evidence type="ECO:0000256" key="14">
    <source>
        <dbReference type="ARBA" id="ARBA00023157"/>
    </source>
</evidence>
<evidence type="ECO:0000256" key="20">
    <source>
        <dbReference type="ARBA" id="ARBA00081905"/>
    </source>
</evidence>
<evidence type="ECO:0000256" key="15">
    <source>
        <dbReference type="ARBA" id="ARBA00023180"/>
    </source>
</evidence>
<evidence type="ECO:0000256" key="13">
    <source>
        <dbReference type="ARBA" id="ARBA00023136"/>
    </source>
</evidence>
<dbReference type="InterPro" id="IPR010335">
    <property type="entry name" value="Mesothelin"/>
</dbReference>
<keyword evidence="11" id="KW-0130">Cell adhesion</keyword>
<evidence type="ECO:0000256" key="2">
    <source>
        <dbReference type="ARBA" id="ARBA00004609"/>
    </source>
</evidence>
<comment type="subunit">
    <text evidence="18">Interacts with MUC16.</text>
</comment>
<evidence type="ECO:0000256" key="19">
    <source>
        <dbReference type="ARBA" id="ARBA00068881"/>
    </source>
</evidence>
<gene>
    <name evidence="22" type="primary">LOC112828635</name>
</gene>
<keyword evidence="7" id="KW-0597">Phosphoprotein</keyword>
<keyword evidence="12" id="KW-0333">Golgi apparatus</keyword>
<evidence type="ECO:0000256" key="10">
    <source>
        <dbReference type="ARBA" id="ARBA00022729"/>
    </source>
</evidence>
<keyword evidence="13" id="KW-0472">Membrane</keyword>
<comment type="function">
    <text evidence="17">Membrane-anchored forms may play a role in cellular adhesion.</text>
</comment>
<evidence type="ECO:0000256" key="18">
    <source>
        <dbReference type="ARBA" id="ARBA00065993"/>
    </source>
</evidence>
<evidence type="ECO:0000256" key="8">
    <source>
        <dbReference type="ARBA" id="ARBA00022622"/>
    </source>
</evidence>
<dbReference type="RefSeq" id="XP_025733644.1">
    <property type="nucleotide sequence ID" value="XM_025877859.1"/>
</dbReference>
<reference evidence="22" key="2">
    <citation type="submission" date="2025-08" db="UniProtKB">
        <authorList>
            <consortium name="RefSeq"/>
        </authorList>
    </citation>
    <scope>IDENTIFICATION</scope>
    <source>
        <tissue evidence="22">Blood</tissue>
    </source>
</reference>
<keyword evidence="8" id="KW-0336">GPI-anchor</keyword>
<dbReference type="InterPro" id="IPR026664">
    <property type="entry name" value="Stereocilin-rel"/>
</dbReference>
<evidence type="ECO:0000256" key="3">
    <source>
        <dbReference type="ARBA" id="ARBA00004613"/>
    </source>
</evidence>
<keyword evidence="14" id="KW-1015">Disulfide bond</keyword>
<accession>A0A3Q7PIU4</accession>
<sequence length="413" mass="46078">MPFYPLPHSWDWQIMSLQTARPPLGSCGTSAHGNLLLLLLSLGWVFPSRAQAADSRLGVMTPWLQGTSRDPSWQQPELTVVLLRDRWDTEKVCPSERKAHVIDENLVFYEEWELEACVDGALLAAQMDRVNMIPFTYQQLDVFKRKLDEFYPQGYPESLIQHLRYFFLELTPADIHKWNVTSLETVKSLLQVSKGQTMDAQVAALIARYVAGGGRLDKASLDTLATFGPTYLCFLSPEQLSSVQPSVLWAARPQDLEACRPPQMDVLYPRARAAFQNINGSEYFVKIKPYLAGAPTEDLRALSRQKVNMDMATFKTLQTEAVLPLTIAEVQNLLGPNLVGLKAEQESSPVRDWILRQQQDDLDSLGLGLHGGIPNGYLVMDLSFREALSGGARLGPGPVFTAIPTLLLALIPK</sequence>
<keyword evidence="21" id="KW-1185">Reference proteome</keyword>
<evidence type="ECO:0000256" key="17">
    <source>
        <dbReference type="ARBA" id="ARBA00058732"/>
    </source>
</evidence>
<dbReference type="AlphaFoldDB" id="A0A3Q7PIU4"/>
<comment type="subcellular location">
    <subcellularLocation>
        <location evidence="2">Cell membrane</location>
        <topology evidence="2">Lipid-anchor</topology>
        <topology evidence="2">GPI-anchor</topology>
    </subcellularLocation>
    <subcellularLocation>
        <location evidence="1">Golgi apparatus</location>
    </subcellularLocation>
    <subcellularLocation>
        <location evidence="3">Secreted</location>
    </subcellularLocation>
</comment>
<dbReference type="Proteomes" id="UP000286641">
    <property type="component" value="Unplaced"/>
</dbReference>
<comment type="similarity">
    <text evidence="4">Belongs to the mesothelin family.</text>
</comment>
<keyword evidence="16" id="KW-0449">Lipoprotein</keyword>
<dbReference type="FunFam" id="1.20.970.40:FF:000001">
    <property type="entry name" value="Mesothelin"/>
    <property type="match status" value="1"/>
</dbReference>
<dbReference type="GO" id="GO:0005794">
    <property type="term" value="C:Golgi apparatus"/>
    <property type="evidence" value="ECO:0007669"/>
    <property type="project" value="UniProtKB-SubCell"/>
</dbReference>
<dbReference type="GO" id="GO:0098552">
    <property type="term" value="C:side of membrane"/>
    <property type="evidence" value="ECO:0007669"/>
    <property type="project" value="UniProtKB-KW"/>
</dbReference>
<keyword evidence="5" id="KW-1003">Cell membrane</keyword>
<evidence type="ECO:0000256" key="5">
    <source>
        <dbReference type="ARBA" id="ARBA00022475"/>
    </source>
</evidence>
<evidence type="ECO:0000256" key="4">
    <source>
        <dbReference type="ARBA" id="ARBA00011016"/>
    </source>
</evidence>
<reference key="1">
    <citation type="submission" date="2019-01" db="UniProtKB">
        <authorList>
            <consortium name="RefSeq"/>
        </authorList>
    </citation>
    <scope>IDENTIFICATION</scope>
</reference>
<dbReference type="Gene3D" id="1.20.970.40">
    <property type="match status" value="1"/>
</dbReference>
<evidence type="ECO:0000256" key="16">
    <source>
        <dbReference type="ARBA" id="ARBA00023288"/>
    </source>
</evidence>
<dbReference type="InParanoid" id="A0A3Q7PIU4"/>
<dbReference type="GO" id="GO:0005886">
    <property type="term" value="C:plasma membrane"/>
    <property type="evidence" value="ECO:0007669"/>
    <property type="project" value="UniProtKB-SubCell"/>
</dbReference>